<gene>
    <name evidence="10" type="primary">potB</name>
    <name evidence="10" type="ORF">GCM10025862_11280</name>
</gene>
<dbReference type="RefSeq" id="WP_241442100.1">
    <property type="nucleotide sequence ID" value="NZ_BSUJ01000001.1"/>
</dbReference>
<evidence type="ECO:0000256" key="2">
    <source>
        <dbReference type="ARBA" id="ARBA00007069"/>
    </source>
</evidence>
<keyword evidence="6 8" id="KW-1133">Transmembrane helix</keyword>
<dbReference type="InterPro" id="IPR000515">
    <property type="entry name" value="MetI-like"/>
</dbReference>
<evidence type="ECO:0000256" key="1">
    <source>
        <dbReference type="ARBA" id="ARBA00004651"/>
    </source>
</evidence>
<proteinExistence type="inferred from homology"/>
<evidence type="ECO:0000256" key="7">
    <source>
        <dbReference type="ARBA" id="ARBA00023136"/>
    </source>
</evidence>
<keyword evidence="7 8" id="KW-0472">Membrane</keyword>
<evidence type="ECO:0000256" key="3">
    <source>
        <dbReference type="ARBA" id="ARBA00022448"/>
    </source>
</evidence>
<feature type="transmembrane region" description="Helical" evidence="8">
    <location>
        <begin position="195"/>
        <end position="228"/>
    </location>
</feature>
<sequence>MALPPIVLILVFVGLPIVTALLYSLGHTGGLNSVTATIAQHQHVATSWWGTLDAYREVLTNARLQRDLALTVTVTVVSTVAVMLVAFGIALYQRLSDSRLAKALAVLAIVPMFIPVVIGSWAILLFYSGTGFVRTALAQIGVEGPVWAYTQTAIIIGSVWTSLPFAVLMISSGVQAVPDAVIEASRDAGASLARTVWSVILPMATVPVIIAATFTAIGVLGSFTVPYFTGPNAPTMLGVDINNYFSSFNQPQQSVVMAFVVFALASVIGAAYVWANFRTAAKAVR</sequence>
<comment type="subcellular location">
    <subcellularLocation>
        <location evidence="1 8">Cell membrane</location>
        <topology evidence="1 8">Multi-pass membrane protein</topology>
    </subcellularLocation>
</comment>
<reference evidence="11" key="1">
    <citation type="journal article" date="2019" name="Int. J. Syst. Evol. Microbiol.">
        <title>The Global Catalogue of Microorganisms (GCM) 10K type strain sequencing project: providing services to taxonomists for standard genome sequencing and annotation.</title>
        <authorList>
            <consortium name="The Broad Institute Genomics Platform"/>
            <consortium name="The Broad Institute Genome Sequencing Center for Infectious Disease"/>
            <person name="Wu L."/>
            <person name="Ma J."/>
        </authorList>
    </citation>
    <scope>NUCLEOTIDE SEQUENCE [LARGE SCALE GENOMIC DNA]</scope>
    <source>
        <strain evidence="11">NBRC 105830</strain>
    </source>
</reference>
<dbReference type="PROSITE" id="PS50928">
    <property type="entry name" value="ABC_TM1"/>
    <property type="match status" value="1"/>
</dbReference>
<dbReference type="InterPro" id="IPR035906">
    <property type="entry name" value="MetI-like_sf"/>
</dbReference>
<feature type="transmembrane region" description="Helical" evidence="8">
    <location>
        <begin position="147"/>
        <end position="174"/>
    </location>
</feature>
<keyword evidence="5 8" id="KW-0812">Transmembrane</keyword>
<organism evidence="10 11">
    <name type="scientific">Arsenicicoccus piscis</name>
    <dbReference type="NCBI Taxonomy" id="673954"/>
    <lineage>
        <taxon>Bacteria</taxon>
        <taxon>Bacillati</taxon>
        <taxon>Actinomycetota</taxon>
        <taxon>Actinomycetes</taxon>
        <taxon>Micrococcales</taxon>
        <taxon>Intrasporangiaceae</taxon>
        <taxon>Arsenicicoccus</taxon>
    </lineage>
</organism>
<dbReference type="CDD" id="cd06261">
    <property type="entry name" value="TM_PBP2"/>
    <property type="match status" value="1"/>
</dbReference>
<dbReference type="EMBL" id="BSUJ01000001">
    <property type="protein sequence ID" value="GMA19107.1"/>
    <property type="molecule type" value="Genomic_DNA"/>
</dbReference>
<evidence type="ECO:0000313" key="11">
    <source>
        <dbReference type="Proteomes" id="UP001157109"/>
    </source>
</evidence>
<dbReference type="Proteomes" id="UP001157109">
    <property type="component" value="Unassembled WGS sequence"/>
</dbReference>
<feature type="domain" description="ABC transmembrane type-1" evidence="9">
    <location>
        <begin position="68"/>
        <end position="274"/>
    </location>
</feature>
<feature type="transmembrane region" description="Helical" evidence="8">
    <location>
        <begin position="68"/>
        <end position="92"/>
    </location>
</feature>
<keyword evidence="3 8" id="KW-0813">Transport</keyword>
<keyword evidence="11" id="KW-1185">Reference proteome</keyword>
<comment type="similarity">
    <text evidence="2">Belongs to the binding-protein-dependent transport system permease family. CysTW subfamily.</text>
</comment>
<evidence type="ECO:0000256" key="4">
    <source>
        <dbReference type="ARBA" id="ARBA00022475"/>
    </source>
</evidence>
<dbReference type="SUPFAM" id="SSF161098">
    <property type="entry name" value="MetI-like"/>
    <property type="match status" value="1"/>
</dbReference>
<evidence type="ECO:0000256" key="8">
    <source>
        <dbReference type="RuleBase" id="RU363032"/>
    </source>
</evidence>
<accession>A0ABQ6HL89</accession>
<feature type="transmembrane region" description="Helical" evidence="8">
    <location>
        <begin position="104"/>
        <end position="127"/>
    </location>
</feature>
<comment type="caution">
    <text evidence="10">The sequence shown here is derived from an EMBL/GenBank/DDBJ whole genome shotgun (WGS) entry which is preliminary data.</text>
</comment>
<evidence type="ECO:0000313" key="10">
    <source>
        <dbReference type="EMBL" id="GMA19107.1"/>
    </source>
</evidence>
<evidence type="ECO:0000259" key="9">
    <source>
        <dbReference type="PROSITE" id="PS50928"/>
    </source>
</evidence>
<name>A0ABQ6HL89_9MICO</name>
<evidence type="ECO:0000256" key="6">
    <source>
        <dbReference type="ARBA" id="ARBA00022989"/>
    </source>
</evidence>
<feature type="transmembrane region" description="Helical" evidence="8">
    <location>
        <begin position="7"/>
        <end position="25"/>
    </location>
</feature>
<dbReference type="Gene3D" id="1.10.3720.10">
    <property type="entry name" value="MetI-like"/>
    <property type="match status" value="1"/>
</dbReference>
<dbReference type="Pfam" id="PF00528">
    <property type="entry name" value="BPD_transp_1"/>
    <property type="match status" value="1"/>
</dbReference>
<dbReference type="PANTHER" id="PTHR42929:SF1">
    <property type="entry name" value="INNER MEMBRANE ABC TRANSPORTER PERMEASE PROTEIN YDCU-RELATED"/>
    <property type="match status" value="1"/>
</dbReference>
<dbReference type="PANTHER" id="PTHR42929">
    <property type="entry name" value="INNER MEMBRANE ABC TRANSPORTER PERMEASE PROTEIN YDCU-RELATED-RELATED"/>
    <property type="match status" value="1"/>
</dbReference>
<keyword evidence="4" id="KW-1003">Cell membrane</keyword>
<protein>
    <submittedName>
        <fullName evidence="10">Spermidine/putrescine ABC transporter permease</fullName>
    </submittedName>
</protein>
<evidence type="ECO:0000256" key="5">
    <source>
        <dbReference type="ARBA" id="ARBA00022692"/>
    </source>
</evidence>
<feature type="transmembrane region" description="Helical" evidence="8">
    <location>
        <begin position="255"/>
        <end position="275"/>
    </location>
</feature>